<organism evidence="13 14">
    <name type="scientific">Saprospira grandis DSM 2844</name>
    <dbReference type="NCBI Taxonomy" id="694433"/>
    <lineage>
        <taxon>Bacteria</taxon>
        <taxon>Pseudomonadati</taxon>
        <taxon>Bacteroidota</taxon>
        <taxon>Saprospiria</taxon>
        <taxon>Saprospirales</taxon>
        <taxon>Saprospiraceae</taxon>
        <taxon>Saprospira</taxon>
    </lineage>
</organism>
<feature type="transmembrane region" description="Helical" evidence="12">
    <location>
        <begin position="448"/>
        <end position="466"/>
    </location>
</feature>
<evidence type="ECO:0000256" key="7">
    <source>
        <dbReference type="ARBA" id="ARBA00023053"/>
    </source>
</evidence>
<proteinExistence type="inferred from homology"/>
<keyword evidence="3" id="KW-0813">Transport</keyword>
<dbReference type="Gene3D" id="1.20.1730.10">
    <property type="entry name" value="Sodium/glucose cotransporter"/>
    <property type="match status" value="1"/>
</dbReference>
<dbReference type="RefSeq" id="WP_002659188.1">
    <property type="nucleotide sequence ID" value="NZ_JH719942.1"/>
</dbReference>
<feature type="transmembrane region" description="Helical" evidence="12">
    <location>
        <begin position="164"/>
        <end position="182"/>
    </location>
</feature>
<evidence type="ECO:0000256" key="4">
    <source>
        <dbReference type="ARBA" id="ARBA00022475"/>
    </source>
</evidence>
<keyword evidence="6 12" id="KW-1133">Transmembrane helix</keyword>
<evidence type="ECO:0000313" key="13">
    <source>
        <dbReference type="EMBL" id="EJF53506.1"/>
    </source>
</evidence>
<dbReference type="EMBL" id="JH719942">
    <property type="protein sequence ID" value="EJF53506.1"/>
    <property type="molecule type" value="Genomic_DNA"/>
</dbReference>
<dbReference type="OrthoDB" id="891563at2"/>
<keyword evidence="10" id="KW-0739">Sodium transport</keyword>
<dbReference type="CDD" id="cd10326">
    <property type="entry name" value="SLC5sbd_NIS-like"/>
    <property type="match status" value="1"/>
</dbReference>
<feature type="transmembrane region" description="Helical" evidence="12">
    <location>
        <begin position="247"/>
        <end position="264"/>
    </location>
</feature>
<evidence type="ECO:0000256" key="12">
    <source>
        <dbReference type="SAM" id="Phobius"/>
    </source>
</evidence>
<sequence>MNYPLQLSAAWILLLLLGYFIFLSLLSFWQSRGNSSNAAFYRANRAAPWPLVAFGMIGASLSGVTFISIPGVVGAGGLNQGFSYMQVVLGYLAGYLVIAEVLLPLYYRLRLTSIYSYLQGRFGDWTYKTGASLFLLSRTLGAAFRLYLVVLVLDSILRLGGWEIPLWAITSGAVLLIWTYTFRSGLQTIIWTDSLQTGMMLLALGFSLYYLLSGMELGAVESFSALDAANLGQFFFWEDGWSNPNNFFKQFLSGMFITIVMTGLDQDMMQKNLACKDLKSAKKNMYSFSAILLIVNFLFLWMGGLLFLYMQQKGLDFPMRGDKIAYDLIYPQLALTQLPLFMGICFLLGLVAAAYSSADSALTALTTSFSIDILGMSEEDETAESKQVRQRVHLFFSALLVGVILLFAYINEQSVINQLFKAAGYTYGPLLGLYSFGLFSKRRVKDQYIPFLAIGAPLLSFGINYYSEELFWGYKFGFEILLLNGGLMLLGLLLLSRRMKV</sequence>
<evidence type="ECO:0000313" key="14">
    <source>
        <dbReference type="Proteomes" id="UP000005113"/>
    </source>
</evidence>
<keyword evidence="5 12" id="KW-0812">Transmembrane</keyword>
<dbReference type="Proteomes" id="UP000005113">
    <property type="component" value="Unassembled WGS sequence"/>
</dbReference>
<evidence type="ECO:0000256" key="6">
    <source>
        <dbReference type="ARBA" id="ARBA00022989"/>
    </source>
</evidence>
<dbReference type="PANTHER" id="PTHR42985:SF47">
    <property type="entry name" value="INTEGRAL MEMBRANE TRANSPORT PROTEIN"/>
    <property type="match status" value="1"/>
</dbReference>
<name>J0XWS3_9BACT</name>
<dbReference type="GO" id="GO:0006814">
    <property type="term" value="P:sodium ion transport"/>
    <property type="evidence" value="ECO:0007669"/>
    <property type="project" value="UniProtKB-KW"/>
</dbReference>
<dbReference type="PROSITE" id="PS50283">
    <property type="entry name" value="NA_SOLUT_SYMP_3"/>
    <property type="match status" value="1"/>
</dbReference>
<comment type="subcellular location">
    <subcellularLocation>
        <location evidence="1">Cell membrane</location>
        <topology evidence="1">Multi-pass membrane protein</topology>
    </subcellularLocation>
</comment>
<feature type="transmembrane region" description="Helical" evidence="12">
    <location>
        <begin position="6"/>
        <end position="29"/>
    </location>
</feature>
<feature type="transmembrane region" description="Helical" evidence="12">
    <location>
        <begin position="194"/>
        <end position="212"/>
    </location>
</feature>
<dbReference type="HOGENOM" id="CLU_018808_11_4_10"/>
<keyword evidence="8" id="KW-0406">Ion transport</keyword>
<dbReference type="GO" id="GO:0005886">
    <property type="term" value="C:plasma membrane"/>
    <property type="evidence" value="ECO:0007669"/>
    <property type="project" value="UniProtKB-SubCell"/>
</dbReference>
<evidence type="ECO:0000256" key="3">
    <source>
        <dbReference type="ARBA" id="ARBA00022448"/>
    </source>
</evidence>
<evidence type="ECO:0000256" key="1">
    <source>
        <dbReference type="ARBA" id="ARBA00004651"/>
    </source>
</evidence>
<protein>
    <submittedName>
        <fullName evidence="13">Na+/proline symporter</fullName>
    </submittedName>
</protein>
<keyword evidence="4" id="KW-1003">Cell membrane</keyword>
<evidence type="ECO:0000256" key="2">
    <source>
        <dbReference type="ARBA" id="ARBA00006434"/>
    </source>
</evidence>
<dbReference type="GO" id="GO:0015293">
    <property type="term" value="F:symporter activity"/>
    <property type="evidence" value="ECO:0007669"/>
    <property type="project" value="TreeGrafter"/>
</dbReference>
<comment type="similarity">
    <text evidence="2 11">Belongs to the sodium:solute symporter (SSF) (TC 2.A.21) family.</text>
</comment>
<feature type="transmembrane region" description="Helical" evidence="12">
    <location>
        <begin position="422"/>
        <end position="439"/>
    </location>
</feature>
<feature type="transmembrane region" description="Helical" evidence="12">
    <location>
        <begin position="329"/>
        <end position="355"/>
    </location>
</feature>
<dbReference type="PANTHER" id="PTHR42985">
    <property type="entry name" value="SODIUM-COUPLED MONOCARBOXYLATE TRANSPORTER"/>
    <property type="match status" value="1"/>
</dbReference>
<feature type="transmembrane region" description="Helical" evidence="12">
    <location>
        <begin position="392"/>
        <end position="410"/>
    </location>
</feature>
<feature type="transmembrane region" description="Helical" evidence="12">
    <location>
        <begin position="130"/>
        <end position="152"/>
    </location>
</feature>
<evidence type="ECO:0000256" key="10">
    <source>
        <dbReference type="ARBA" id="ARBA00023201"/>
    </source>
</evidence>
<dbReference type="InterPro" id="IPR038377">
    <property type="entry name" value="Na/Glc_symporter_sf"/>
</dbReference>
<dbReference type="InterPro" id="IPR001734">
    <property type="entry name" value="Na/solute_symporter"/>
</dbReference>
<evidence type="ECO:0000256" key="11">
    <source>
        <dbReference type="RuleBase" id="RU362091"/>
    </source>
</evidence>
<feature type="transmembrane region" description="Helical" evidence="12">
    <location>
        <begin position="49"/>
        <end position="69"/>
    </location>
</feature>
<gene>
    <name evidence="13" type="ORF">SapgrDRAFT_1803</name>
</gene>
<keyword evidence="9 12" id="KW-0472">Membrane</keyword>
<feature type="transmembrane region" description="Helical" evidence="12">
    <location>
        <begin position="472"/>
        <end position="495"/>
    </location>
</feature>
<reference evidence="14" key="1">
    <citation type="journal article" date="2012" name="Stand. Genomic Sci.">
        <title>Permanent draft genome sequence of the gliding predator Saprospira grandis strain Sa g1 (= HR1).</title>
        <authorList>
            <person name="Mavromatis K."/>
            <person name="Chertkov O."/>
            <person name="Lapidus A."/>
            <person name="Nolan M."/>
            <person name="Lucas S."/>
            <person name="Tice H."/>
            <person name="Del Rio T.G."/>
            <person name="Cheng J.F."/>
            <person name="Han C."/>
            <person name="Tapia R."/>
            <person name="Bruce D."/>
            <person name="Goodwin L.A."/>
            <person name="Pitluck S."/>
            <person name="Huntemann M."/>
            <person name="Liolios K."/>
            <person name="Pagani I."/>
            <person name="Ivanova N."/>
            <person name="Mikhailova N."/>
            <person name="Pati A."/>
            <person name="Chen A."/>
            <person name="Palaniappan K."/>
            <person name="Land M."/>
            <person name="Brambilla E.M."/>
            <person name="Rohde M."/>
            <person name="Spring S."/>
            <person name="Goker M."/>
            <person name="Detter J.C."/>
            <person name="Bristow J."/>
            <person name="Eisen J.A."/>
            <person name="Markowitz V."/>
            <person name="Hugenholtz P."/>
            <person name="Kyrpides N.C."/>
            <person name="Klenk H.P."/>
            <person name="Woyke T."/>
        </authorList>
    </citation>
    <scope>NUCLEOTIDE SEQUENCE [LARGE SCALE GENOMIC DNA]</scope>
    <source>
        <strain evidence="14">DSM 2844</strain>
    </source>
</reference>
<dbReference type="Pfam" id="PF00474">
    <property type="entry name" value="SSF"/>
    <property type="match status" value="1"/>
</dbReference>
<evidence type="ECO:0000256" key="9">
    <source>
        <dbReference type="ARBA" id="ARBA00023136"/>
    </source>
</evidence>
<keyword evidence="7" id="KW-0915">Sodium</keyword>
<feature type="transmembrane region" description="Helical" evidence="12">
    <location>
        <begin position="285"/>
        <end position="309"/>
    </location>
</feature>
<dbReference type="AlphaFoldDB" id="J0XWS3"/>
<feature type="transmembrane region" description="Helical" evidence="12">
    <location>
        <begin position="89"/>
        <end position="109"/>
    </location>
</feature>
<accession>J0XWS3</accession>
<evidence type="ECO:0000256" key="5">
    <source>
        <dbReference type="ARBA" id="ARBA00022692"/>
    </source>
</evidence>
<evidence type="ECO:0000256" key="8">
    <source>
        <dbReference type="ARBA" id="ARBA00023065"/>
    </source>
</evidence>
<dbReference type="InterPro" id="IPR051163">
    <property type="entry name" value="Sodium:Solute_Symporter_SSF"/>
</dbReference>